<accession>A0A445F0F9</accession>
<dbReference type="AlphaFoldDB" id="A0A445F0F9"/>
<dbReference type="PANTHER" id="PTHR31100:SF63">
    <property type="entry name" value="AT-HOOK MOTIF NUCLEAR-LOCALIZED PROTEIN"/>
    <property type="match status" value="1"/>
</dbReference>
<dbReference type="EMBL" id="QZWG01000020">
    <property type="protein sequence ID" value="RZB42301.1"/>
    <property type="molecule type" value="Genomic_DNA"/>
</dbReference>
<evidence type="ECO:0000256" key="4">
    <source>
        <dbReference type="ARBA" id="ARBA00023242"/>
    </source>
</evidence>
<organism evidence="6 7">
    <name type="scientific">Glycine soja</name>
    <name type="common">Wild soybean</name>
    <dbReference type="NCBI Taxonomy" id="3848"/>
    <lineage>
        <taxon>Eukaryota</taxon>
        <taxon>Viridiplantae</taxon>
        <taxon>Streptophyta</taxon>
        <taxon>Embryophyta</taxon>
        <taxon>Tracheophyta</taxon>
        <taxon>Spermatophyta</taxon>
        <taxon>Magnoliopsida</taxon>
        <taxon>eudicotyledons</taxon>
        <taxon>Gunneridae</taxon>
        <taxon>Pentapetalae</taxon>
        <taxon>rosids</taxon>
        <taxon>fabids</taxon>
        <taxon>Fabales</taxon>
        <taxon>Fabaceae</taxon>
        <taxon>Papilionoideae</taxon>
        <taxon>50 kb inversion clade</taxon>
        <taxon>NPAAA clade</taxon>
        <taxon>indigoferoid/millettioid clade</taxon>
        <taxon>Phaseoleae</taxon>
        <taxon>Glycine</taxon>
        <taxon>Glycine subgen. Soja</taxon>
    </lineage>
</organism>
<dbReference type="SUPFAM" id="SSF117856">
    <property type="entry name" value="AF0104/ALDC/Ptd012-like"/>
    <property type="match status" value="1"/>
</dbReference>
<dbReference type="InterPro" id="IPR014476">
    <property type="entry name" value="AHL15-29"/>
</dbReference>
<gene>
    <name evidence="6" type="ORF">D0Y65_053045</name>
</gene>
<keyword evidence="7" id="KW-1185">Reference proteome</keyword>
<feature type="domain" description="PPC" evidence="5">
    <location>
        <begin position="25"/>
        <end position="172"/>
    </location>
</feature>
<dbReference type="Gene3D" id="3.30.1330.80">
    <property type="entry name" value="Hypothetical protein, similar to alpha- acetolactate decarboxylase, domain 2"/>
    <property type="match status" value="1"/>
</dbReference>
<dbReference type="PANTHER" id="PTHR31100">
    <property type="entry name" value="AT-HOOK MOTIF NUCLEAR-LOCALIZED PROTEIN 15"/>
    <property type="match status" value="1"/>
</dbReference>
<evidence type="ECO:0000313" key="7">
    <source>
        <dbReference type="Proteomes" id="UP000289340"/>
    </source>
</evidence>
<reference evidence="6 7" key="1">
    <citation type="submission" date="2018-09" db="EMBL/GenBank/DDBJ databases">
        <title>A high-quality reference genome of wild soybean provides a powerful tool to mine soybean genomes.</title>
        <authorList>
            <person name="Xie M."/>
            <person name="Chung C.Y.L."/>
            <person name="Li M.-W."/>
            <person name="Wong F.-L."/>
            <person name="Chan T.-F."/>
            <person name="Lam H.-M."/>
        </authorList>
    </citation>
    <scope>NUCLEOTIDE SEQUENCE [LARGE SCALE GENOMIC DNA]</scope>
    <source>
        <strain evidence="7">cv. W05</strain>
        <tissue evidence="6">Hypocotyl of etiolated seedlings</tissue>
    </source>
</reference>
<evidence type="ECO:0000259" key="5">
    <source>
        <dbReference type="PROSITE" id="PS51742"/>
    </source>
</evidence>
<dbReference type="GO" id="GO:0005634">
    <property type="term" value="C:nucleus"/>
    <property type="evidence" value="ECO:0007669"/>
    <property type="project" value="TreeGrafter"/>
</dbReference>
<protein>
    <submittedName>
        <fullName evidence="6">AT-hook motif nuclear-localized protein 17</fullName>
    </submittedName>
</protein>
<dbReference type="PROSITE" id="PS51742">
    <property type="entry name" value="PPC"/>
    <property type="match status" value="1"/>
</dbReference>
<dbReference type="Pfam" id="PF03479">
    <property type="entry name" value="PCC"/>
    <property type="match status" value="1"/>
</dbReference>
<dbReference type="FunFam" id="3.30.1330.80:FF:000009">
    <property type="entry name" value="AT-hook motif nuclear-localized protein 17"/>
    <property type="match status" value="1"/>
</dbReference>
<keyword evidence="1" id="KW-0805">Transcription regulation</keyword>
<keyword evidence="3" id="KW-0804">Transcription</keyword>
<name>A0A445F0F9_GLYSO</name>
<dbReference type="CDD" id="cd11378">
    <property type="entry name" value="DUF296"/>
    <property type="match status" value="1"/>
</dbReference>
<proteinExistence type="predicted"/>
<dbReference type="Proteomes" id="UP000289340">
    <property type="component" value="Chromosome 20"/>
</dbReference>
<evidence type="ECO:0000313" key="6">
    <source>
        <dbReference type="EMBL" id="RZB42301.1"/>
    </source>
</evidence>
<dbReference type="SMR" id="A0A445F0F9"/>
<keyword evidence="4" id="KW-0539">Nucleus</keyword>
<dbReference type="InterPro" id="IPR005175">
    <property type="entry name" value="PPC_dom"/>
</dbReference>
<dbReference type="GO" id="GO:0003680">
    <property type="term" value="F:minor groove of adenine-thymine-rich DNA binding"/>
    <property type="evidence" value="ECO:0007669"/>
    <property type="project" value="InterPro"/>
</dbReference>
<keyword evidence="2" id="KW-0238">DNA-binding</keyword>
<dbReference type="Gramene" id="XM_028364408.1">
    <property type="protein sequence ID" value="XP_028220209.1"/>
    <property type="gene ID" value="LOC114401823"/>
</dbReference>
<sequence>MPRGRPSGSKNKPKTTSLLVAQPVEPSMKLVIINVDRGKDIMQTILNVAHQGCVSLTVLSASGTVTSVTLCNSPNDGGGALMLHGPFTLLSINGSYFYNNNQYNLHSGATRSPPVSFGIHLSTSKGKILGGAIGGNVIAGDDVSITLSTFSHPEIYMYVPKDEEEDNDEKKQ</sequence>
<evidence type="ECO:0000256" key="3">
    <source>
        <dbReference type="ARBA" id="ARBA00023163"/>
    </source>
</evidence>
<dbReference type="GO" id="GO:0003700">
    <property type="term" value="F:DNA-binding transcription factor activity"/>
    <property type="evidence" value="ECO:0007669"/>
    <property type="project" value="TreeGrafter"/>
</dbReference>
<evidence type="ECO:0000256" key="1">
    <source>
        <dbReference type="ARBA" id="ARBA00023015"/>
    </source>
</evidence>
<comment type="caution">
    <text evidence="6">The sequence shown here is derived from an EMBL/GenBank/DDBJ whole genome shotgun (WGS) entry which is preliminary data.</text>
</comment>
<evidence type="ECO:0000256" key="2">
    <source>
        <dbReference type="ARBA" id="ARBA00023125"/>
    </source>
</evidence>